<keyword evidence="2" id="KW-0663">Pyridoxal phosphate</keyword>
<keyword evidence="5" id="KW-1185">Reference proteome</keyword>
<dbReference type="PANTHER" id="PTHR43780">
    <property type="entry name" value="1-AMINOCYCLOPROPANE-1-CARBOXYLATE DEAMINASE-RELATED"/>
    <property type="match status" value="1"/>
</dbReference>
<evidence type="ECO:0000313" key="4">
    <source>
        <dbReference type="EMBL" id="MBU5675158.1"/>
    </source>
</evidence>
<evidence type="ECO:0000256" key="1">
    <source>
        <dbReference type="ARBA" id="ARBA00001933"/>
    </source>
</evidence>
<reference evidence="4 5" key="1">
    <citation type="submission" date="2021-06" db="EMBL/GenBank/DDBJ databases">
        <authorList>
            <person name="Sun Q."/>
            <person name="Li D."/>
        </authorList>
    </citation>
    <scope>NUCLEOTIDE SEQUENCE [LARGE SCALE GENOMIC DNA]</scope>
    <source>
        <strain evidence="4 5">MSJ-5</strain>
    </source>
</reference>
<comment type="caution">
    <text evidence="4">The sequence shown here is derived from an EMBL/GenBank/DDBJ whole genome shotgun (WGS) entry which is preliminary data.</text>
</comment>
<evidence type="ECO:0000313" key="5">
    <source>
        <dbReference type="Proteomes" id="UP000779508"/>
    </source>
</evidence>
<dbReference type="Proteomes" id="UP000779508">
    <property type="component" value="Unassembled WGS sequence"/>
</dbReference>
<gene>
    <name evidence="4" type="ORF">KQI88_01845</name>
</gene>
<evidence type="ECO:0000256" key="2">
    <source>
        <dbReference type="ARBA" id="ARBA00022898"/>
    </source>
</evidence>
<accession>A0ABS6FY46</accession>
<dbReference type="RefSeq" id="WP_216414658.1">
    <property type="nucleotide sequence ID" value="NZ_JAHLQK010000001.1"/>
</dbReference>
<dbReference type="PANTHER" id="PTHR43780:SF2">
    <property type="entry name" value="1-AMINOCYCLOPROPANE-1-CARBOXYLATE DEAMINASE-RELATED"/>
    <property type="match status" value="1"/>
</dbReference>
<dbReference type="InterPro" id="IPR001926">
    <property type="entry name" value="TrpB-like_PALP"/>
</dbReference>
<dbReference type="Pfam" id="PF00291">
    <property type="entry name" value="PALP"/>
    <property type="match status" value="1"/>
</dbReference>
<comment type="cofactor">
    <cofactor evidence="1">
        <name>pyridoxal 5'-phosphate</name>
        <dbReference type="ChEBI" id="CHEBI:597326"/>
    </cofactor>
</comment>
<dbReference type="InterPro" id="IPR027278">
    <property type="entry name" value="ACCD_DCysDesulf"/>
</dbReference>
<dbReference type="EMBL" id="JAHLQK010000001">
    <property type="protein sequence ID" value="MBU5675158.1"/>
    <property type="molecule type" value="Genomic_DNA"/>
</dbReference>
<sequence length="334" mass="37991">MKSLNKIDLFNSVTPMIKLESIDIKSNEIYMKREDLAGFVLGGNKLRKIEYFMYDAISKKSDYIVTYGSYQSNHCAITAAACSKLGLKCLLILTKQKKQIEYTGNYFLYNLFDAEIMWCEEYQVKDTIDETLTKLTENGHKSYFIEGGGHGNLGTYAYVKVYEEIKAQESKMKVNFDYIFHASGSGTTQAGLIIGNENYKANTKILGISIARKQERGSKVIEESILDYCHKFNIQVNNIKSKIHFIDDYVGKGYGDSYYEVLQTIKYVGKNEGILLDPIYTGKAFYGMIDYIRRTNIKGKNILFIHTGGIPILLANSEKFIEIGGDRSESFIHQ</sequence>
<protein>
    <submittedName>
        <fullName evidence="4">Pyridoxal-phosphate dependent enzyme</fullName>
    </submittedName>
</protein>
<proteinExistence type="predicted"/>
<feature type="domain" description="Tryptophan synthase beta chain-like PALP" evidence="3">
    <location>
        <begin position="9"/>
        <end position="308"/>
    </location>
</feature>
<evidence type="ECO:0000259" key="3">
    <source>
        <dbReference type="Pfam" id="PF00291"/>
    </source>
</evidence>
<name>A0ABS6FY46_9FIRM</name>
<dbReference type="PIRSF" id="PIRSF006278">
    <property type="entry name" value="ACCD_DCysDesulf"/>
    <property type="match status" value="1"/>
</dbReference>
<organism evidence="4 5">
    <name type="scientific">Alkaliphilus flagellatus</name>
    <dbReference type="NCBI Taxonomy" id="2841507"/>
    <lineage>
        <taxon>Bacteria</taxon>
        <taxon>Bacillati</taxon>
        <taxon>Bacillota</taxon>
        <taxon>Clostridia</taxon>
        <taxon>Peptostreptococcales</taxon>
        <taxon>Natronincolaceae</taxon>
        <taxon>Alkaliphilus</taxon>
    </lineage>
</organism>